<keyword evidence="2" id="KW-1185">Reference proteome</keyword>
<organism evidence="1 2">
    <name type="scientific">Coemansia helicoidea</name>
    <dbReference type="NCBI Taxonomy" id="1286919"/>
    <lineage>
        <taxon>Eukaryota</taxon>
        <taxon>Fungi</taxon>
        <taxon>Fungi incertae sedis</taxon>
        <taxon>Zoopagomycota</taxon>
        <taxon>Kickxellomycotina</taxon>
        <taxon>Kickxellomycetes</taxon>
        <taxon>Kickxellales</taxon>
        <taxon>Kickxellaceae</taxon>
        <taxon>Coemansia</taxon>
    </lineage>
</organism>
<reference evidence="1" key="1">
    <citation type="submission" date="2022-07" db="EMBL/GenBank/DDBJ databases">
        <title>Phylogenomic reconstructions and comparative analyses of Kickxellomycotina fungi.</title>
        <authorList>
            <person name="Reynolds N.K."/>
            <person name="Stajich J.E."/>
            <person name="Barry K."/>
            <person name="Grigoriev I.V."/>
            <person name="Crous P."/>
            <person name="Smith M.E."/>
        </authorList>
    </citation>
    <scope>NUCLEOTIDE SEQUENCE</scope>
    <source>
        <strain evidence="1">BCRC 34780</strain>
    </source>
</reference>
<keyword evidence="1" id="KW-0456">Lyase</keyword>
<proteinExistence type="predicted"/>
<protein>
    <submittedName>
        <fullName evidence="1">NAD-dependent deacetylase hst3</fullName>
        <ecNumber evidence="1">4.4.1.36</ecNumber>
    </submittedName>
</protein>
<dbReference type="EC" id="4.4.1.36" evidence="1"/>
<dbReference type="Proteomes" id="UP001140087">
    <property type="component" value="Unassembled WGS sequence"/>
</dbReference>
<evidence type="ECO:0000313" key="1">
    <source>
        <dbReference type="EMBL" id="KAJ2803982.1"/>
    </source>
</evidence>
<gene>
    <name evidence="1" type="primary">HST3_2</name>
    <name evidence="1" type="ORF">H4R21_001819</name>
</gene>
<comment type="caution">
    <text evidence="1">The sequence shown here is derived from an EMBL/GenBank/DDBJ whole genome shotgun (WGS) entry which is preliminary data.</text>
</comment>
<sequence length="498" mass="53757">MKRLALADLEPGAAALSEIQRAVQGCQRCLVITGAGISVSSGIPDFRSPDGLFQQLKQRYPGAVSSGRDLFDATLLGDAGKVGLFYSFMGELRNLVSRATCTPTHAFIKQLDEHRKLLRCYTQNIDSLERRIGLETTFQKCPAAASSSSSSSECNGAPVAGPEPPPQPRRRRRQATLDKTFTRAVQLHGNLDKVVCTICHTDYPFSEQMAEEFCGGTPPPCPRCKEIEAIRDIVGKRSVATGVLRPDIVLYNEAHPQAELIGELSEYDLKQRPDLLIVIGTSLKIPGIKRMIREMSKCVHSCTQRSKRAGAGKAIFINRDEPPRGWDDVFDYFIAGDADEVISRLPILAPGAETPAASTSASTSSTASRCSSAADLGQLHAAKDDKAASAPPKRCAPASRALATSAGGRRVRKTEQPLSQLLPPSQRKVGMSRKPAAKQKDRKLTTMLRVVKAPPSAIAKPKTASHAAPKRRTTLHPHELQPAIEVPGSPLVPPPQCS</sequence>
<evidence type="ECO:0000313" key="2">
    <source>
        <dbReference type="Proteomes" id="UP001140087"/>
    </source>
</evidence>
<dbReference type="EMBL" id="JANBUN010000411">
    <property type="protein sequence ID" value="KAJ2803982.1"/>
    <property type="molecule type" value="Genomic_DNA"/>
</dbReference>
<accession>A0ACC1LAR8</accession>
<name>A0ACC1LAR8_9FUNG</name>